<dbReference type="InterPro" id="IPR024541">
    <property type="entry name" value="DUF3881"/>
</dbReference>
<dbReference type="Proteomes" id="UP000012589">
    <property type="component" value="Unassembled WGS sequence"/>
</dbReference>
<protein>
    <recommendedName>
        <fullName evidence="3">DUF3881 family protein</fullName>
    </recommendedName>
</protein>
<keyword evidence="2" id="KW-1185">Reference proteome</keyword>
<proteinExistence type="predicted"/>
<dbReference type="STRING" id="1235802.C823_01388"/>
<dbReference type="Pfam" id="PF12997">
    <property type="entry name" value="DUF3881"/>
    <property type="match status" value="1"/>
</dbReference>
<gene>
    <name evidence="1" type="ORF">C823_01388</name>
</gene>
<evidence type="ECO:0008006" key="3">
    <source>
        <dbReference type="Google" id="ProtNLM"/>
    </source>
</evidence>
<dbReference type="EMBL" id="AQFT01000040">
    <property type="protein sequence ID" value="EMZ33118.1"/>
    <property type="molecule type" value="Genomic_DNA"/>
</dbReference>
<comment type="caution">
    <text evidence="1">The sequence shown here is derived from an EMBL/GenBank/DDBJ whole genome shotgun (WGS) entry which is preliminary data.</text>
</comment>
<evidence type="ECO:0000313" key="2">
    <source>
        <dbReference type="Proteomes" id="UP000012589"/>
    </source>
</evidence>
<reference evidence="1 2" key="1">
    <citation type="journal article" date="2014" name="Genome Announc.">
        <title>Draft genome sequences of the altered schaedler flora, a defined bacterial community from gnotobiotic mice.</title>
        <authorList>
            <person name="Wannemuehler M.J."/>
            <person name="Overstreet A.M."/>
            <person name="Ward D.V."/>
            <person name="Phillips G.J."/>
        </authorList>
    </citation>
    <scope>NUCLEOTIDE SEQUENCE [LARGE SCALE GENOMIC DNA]</scope>
    <source>
        <strain evidence="1 2">ASF492</strain>
    </source>
</reference>
<dbReference type="OrthoDB" id="9774037at2"/>
<sequence>MHRFLRTIGFSEYRNKKQLDKLIKDSIDNPDLEKIAIDSDGCEFTQITKMFHESFGIVICGQYQEDGNFSMEYYYPVFIGQGISTNEQIEIERHVDNESYAGICDEMRLGVTLIFYIQNVADYLNQKTISEALFQNVTTTLSALALNGKIILPIGKNEEQIRNTEKNRLNHNYLMAAARDGDEEAIESLTLEDIDLYSMISKRVEKEDIFSIVESYFMPYGIESDQYSIMGTILDITETENQLTKENIFLMKINANDLIFDLCINEKDLIGIPEVGRRFKGNIWMQGKINFID</sequence>
<accession>N2B313</accession>
<evidence type="ECO:0000313" key="1">
    <source>
        <dbReference type="EMBL" id="EMZ33118.1"/>
    </source>
</evidence>
<dbReference type="AlphaFoldDB" id="N2B313"/>
<dbReference type="HOGENOM" id="CLU_958785_0_0_9"/>
<organism evidence="1 2">
    <name type="scientific">Eubacterium plexicaudatum ASF492</name>
    <dbReference type="NCBI Taxonomy" id="1235802"/>
    <lineage>
        <taxon>Bacteria</taxon>
        <taxon>Bacillati</taxon>
        <taxon>Bacillota</taxon>
        <taxon>Clostridia</taxon>
        <taxon>Eubacteriales</taxon>
        <taxon>Eubacteriaceae</taxon>
        <taxon>Eubacterium</taxon>
    </lineage>
</organism>
<name>N2B313_9FIRM</name>
<dbReference type="eggNOG" id="ENOG502Z916">
    <property type="taxonomic scope" value="Bacteria"/>
</dbReference>
<dbReference type="PATRIC" id="fig|1235802.3.peg.1473"/>